<dbReference type="GO" id="GO:0016787">
    <property type="term" value="F:hydrolase activity"/>
    <property type="evidence" value="ECO:0007669"/>
    <property type="project" value="UniProtKB-KW"/>
</dbReference>
<feature type="compositionally biased region" description="Low complexity" evidence="1">
    <location>
        <begin position="37"/>
        <end position="51"/>
    </location>
</feature>
<dbReference type="PROSITE" id="PS51257">
    <property type="entry name" value="PROKAR_LIPOPROTEIN"/>
    <property type="match status" value="1"/>
</dbReference>
<accession>A0A418YFV1</accession>
<dbReference type="OrthoDB" id="1490937at2"/>
<protein>
    <submittedName>
        <fullName evidence="3">Alpha/beta hydrolase</fullName>
    </submittedName>
</protein>
<feature type="signal peptide" evidence="2">
    <location>
        <begin position="1"/>
        <end position="18"/>
    </location>
</feature>
<dbReference type="Proteomes" id="UP000283255">
    <property type="component" value="Unassembled WGS sequence"/>
</dbReference>
<feature type="region of interest" description="Disordered" evidence="1">
    <location>
        <begin position="20"/>
        <end position="51"/>
    </location>
</feature>
<gene>
    <name evidence="3" type="ORF">D1Z90_07980</name>
</gene>
<reference evidence="3 4" key="1">
    <citation type="submission" date="2018-09" db="EMBL/GenBank/DDBJ databases">
        <authorList>
            <person name="Wang F."/>
        </authorList>
    </citation>
    <scope>NUCLEOTIDE SEQUENCE [LARGE SCALE GENOMIC DNA]</scope>
    <source>
        <strain evidence="3 4">PLHSC7-2</strain>
    </source>
</reference>
<evidence type="ECO:0000313" key="4">
    <source>
        <dbReference type="Proteomes" id="UP000283255"/>
    </source>
</evidence>
<dbReference type="AlphaFoldDB" id="A0A418YFV1"/>
<reference evidence="3 4" key="2">
    <citation type="submission" date="2019-01" db="EMBL/GenBank/DDBJ databases">
        <title>Motilimonas pumilus sp. nov., isolated from the gut of sea cucumber (Apostichopus japonicus).</title>
        <authorList>
            <person name="Wang F.-Q."/>
            <person name="Ren L.-H."/>
            <person name="Lin Y.-W."/>
            <person name="Sun G.-H."/>
            <person name="Du Z.-J."/>
            <person name="Zhao J.-X."/>
            <person name="Liu X.-J."/>
            <person name="Liu L.-J."/>
        </authorList>
    </citation>
    <scope>NUCLEOTIDE SEQUENCE [LARGE SCALE GENOMIC DNA]</scope>
    <source>
        <strain evidence="3 4">PLHSC7-2</strain>
    </source>
</reference>
<dbReference type="RefSeq" id="WP_119910233.1">
    <property type="nucleotide sequence ID" value="NZ_QZCH01000008.1"/>
</dbReference>
<feature type="chain" id="PRO_5019148295" evidence="2">
    <location>
        <begin position="19"/>
        <end position="254"/>
    </location>
</feature>
<evidence type="ECO:0000256" key="1">
    <source>
        <dbReference type="SAM" id="MobiDB-lite"/>
    </source>
</evidence>
<evidence type="ECO:0000313" key="3">
    <source>
        <dbReference type="EMBL" id="RJG48423.1"/>
    </source>
</evidence>
<proteinExistence type="predicted"/>
<organism evidence="3 4">
    <name type="scientific">Motilimonas pumila</name>
    <dbReference type="NCBI Taxonomy" id="2303987"/>
    <lineage>
        <taxon>Bacteria</taxon>
        <taxon>Pseudomonadati</taxon>
        <taxon>Pseudomonadota</taxon>
        <taxon>Gammaproteobacteria</taxon>
        <taxon>Alteromonadales</taxon>
        <taxon>Alteromonadales genera incertae sedis</taxon>
        <taxon>Motilimonas</taxon>
    </lineage>
</organism>
<comment type="caution">
    <text evidence="3">The sequence shown here is derived from an EMBL/GenBank/DDBJ whole genome shotgun (WGS) entry which is preliminary data.</text>
</comment>
<name>A0A418YFV1_9GAMM</name>
<sequence>MKLPYVAALSLLTLTACNSGSDSVATKPTSPSPTPTLAPTTEPTPTTEPGPQIVSRYISQCDPALLEANDMTAQDTAVFSVLEGETVAQIEGVICDGSLEAGQTLFSQHSQLQRLQFLDVSGSIDDETNLKLAKLVHTQKIHTHVSNLRNKKDAQGQVLRGGVASGGTDLFLAGQSRSADKDAFIGVHSWSDGEREGKELPRDHEAHQPYIQYYQKIGLSKASEFYFFTLHQASTQEMHYLTPAELKQFSLLTE</sequence>
<dbReference type="EMBL" id="QZCH01000008">
    <property type="protein sequence ID" value="RJG48423.1"/>
    <property type="molecule type" value="Genomic_DNA"/>
</dbReference>
<evidence type="ECO:0000256" key="2">
    <source>
        <dbReference type="SAM" id="SignalP"/>
    </source>
</evidence>
<keyword evidence="4" id="KW-1185">Reference proteome</keyword>
<keyword evidence="2" id="KW-0732">Signal</keyword>
<keyword evidence="3" id="KW-0378">Hydrolase</keyword>